<dbReference type="PANTHER" id="PTHR22572">
    <property type="entry name" value="SUGAR-1-PHOSPHATE GUANYL TRANSFERASE"/>
    <property type="match status" value="1"/>
</dbReference>
<evidence type="ECO:0000313" key="5">
    <source>
        <dbReference type="Proteomes" id="UP000598174"/>
    </source>
</evidence>
<dbReference type="InterPro" id="IPR050486">
    <property type="entry name" value="Mannose-1P_guanyltransferase"/>
</dbReference>
<sequence>MRPLTLTTPKPMLPLAGIPFITHQLLRARQAGVEHVVLATSYRAAMFRDHFADGAGLGLALSYAVEDEPLGTGGALRNAAGHLRGDGPVIILNGDVLGGLDLAALVDRHRHGGAEVTLHLRRVPDPAAYGVVTTDPDGRVLAFEEKTRHPSTDQINAGTYVFSRPALLSIPPGRVVSVERETFPRLIAAGSRILSLLDDDAYWLDIGTPATYIRGNCDLVTGLAPAAAGHAPPGERLVLAGAEIGDGAELSGGTVVGRNAEIAAGAQLHRSVIFDNARIGRGARLTDTVVGGGARVGAGAVLNGVMLGDLTEVRPGARLLAATATAG</sequence>
<evidence type="ECO:0000259" key="3">
    <source>
        <dbReference type="Pfam" id="PF25087"/>
    </source>
</evidence>
<comment type="caution">
    <text evidence="4">The sequence shown here is derived from an EMBL/GenBank/DDBJ whole genome shotgun (WGS) entry which is preliminary data.</text>
</comment>
<name>A0A919J6S0_9ACTN</name>
<dbReference type="Gene3D" id="3.90.550.10">
    <property type="entry name" value="Spore Coat Polysaccharide Biosynthesis Protein SpsA, Chain A"/>
    <property type="match status" value="1"/>
</dbReference>
<evidence type="ECO:0000259" key="2">
    <source>
        <dbReference type="Pfam" id="PF00483"/>
    </source>
</evidence>
<evidence type="ECO:0000313" key="4">
    <source>
        <dbReference type="EMBL" id="GIE13659.1"/>
    </source>
</evidence>
<dbReference type="Proteomes" id="UP000598174">
    <property type="component" value="Unassembled WGS sequence"/>
</dbReference>
<feature type="domain" description="Mannose-1-phosphate guanyltransferase C-terminal" evidence="3">
    <location>
        <begin position="237"/>
        <end position="316"/>
    </location>
</feature>
<gene>
    <name evidence="4" type="ORF">Afe05nite_54990</name>
</gene>
<dbReference type="InterPro" id="IPR005835">
    <property type="entry name" value="NTP_transferase_dom"/>
</dbReference>
<dbReference type="Pfam" id="PF00483">
    <property type="entry name" value="NTP_transferase"/>
    <property type="match status" value="1"/>
</dbReference>
<dbReference type="CDD" id="cd04181">
    <property type="entry name" value="NTP_transferase"/>
    <property type="match status" value="1"/>
</dbReference>
<dbReference type="Pfam" id="PF25087">
    <property type="entry name" value="GMPPB_C"/>
    <property type="match status" value="1"/>
</dbReference>
<dbReference type="GO" id="GO:0016779">
    <property type="term" value="F:nucleotidyltransferase activity"/>
    <property type="evidence" value="ECO:0007669"/>
    <property type="project" value="UniProtKB-KW"/>
</dbReference>
<dbReference type="EMBL" id="BOMM01000050">
    <property type="protein sequence ID" value="GIE13659.1"/>
    <property type="molecule type" value="Genomic_DNA"/>
</dbReference>
<feature type="domain" description="Nucleotidyl transferase" evidence="2">
    <location>
        <begin position="1"/>
        <end position="219"/>
    </location>
</feature>
<protein>
    <submittedName>
        <fullName evidence="4">Mannose-1-phosphate guanylyltransferase</fullName>
    </submittedName>
</protein>
<proteinExistence type="inferred from homology"/>
<keyword evidence="5" id="KW-1185">Reference proteome</keyword>
<dbReference type="Gene3D" id="2.160.10.10">
    <property type="entry name" value="Hexapeptide repeat proteins"/>
    <property type="match status" value="1"/>
</dbReference>
<keyword evidence="4" id="KW-0548">Nucleotidyltransferase</keyword>
<accession>A0A919J6S0</accession>
<dbReference type="InterPro" id="IPR029044">
    <property type="entry name" value="Nucleotide-diphossugar_trans"/>
</dbReference>
<keyword evidence="4" id="KW-0808">Transferase</keyword>
<dbReference type="SUPFAM" id="SSF53448">
    <property type="entry name" value="Nucleotide-diphospho-sugar transferases"/>
    <property type="match status" value="1"/>
</dbReference>
<dbReference type="AlphaFoldDB" id="A0A919J6S0"/>
<evidence type="ECO:0000256" key="1">
    <source>
        <dbReference type="ARBA" id="ARBA00007274"/>
    </source>
</evidence>
<dbReference type="InterPro" id="IPR056729">
    <property type="entry name" value="GMPPB_C"/>
</dbReference>
<reference evidence="4" key="1">
    <citation type="submission" date="2021-01" db="EMBL/GenBank/DDBJ databases">
        <title>Whole genome shotgun sequence of Actinoplanes ferrugineus NBRC 15555.</title>
        <authorList>
            <person name="Komaki H."/>
            <person name="Tamura T."/>
        </authorList>
    </citation>
    <scope>NUCLEOTIDE SEQUENCE</scope>
    <source>
        <strain evidence="4">NBRC 15555</strain>
    </source>
</reference>
<organism evidence="4 5">
    <name type="scientific">Paractinoplanes ferrugineus</name>
    <dbReference type="NCBI Taxonomy" id="113564"/>
    <lineage>
        <taxon>Bacteria</taxon>
        <taxon>Bacillati</taxon>
        <taxon>Actinomycetota</taxon>
        <taxon>Actinomycetes</taxon>
        <taxon>Micromonosporales</taxon>
        <taxon>Micromonosporaceae</taxon>
        <taxon>Paractinoplanes</taxon>
    </lineage>
</organism>
<comment type="similarity">
    <text evidence="1">Belongs to the transferase hexapeptide repeat family.</text>
</comment>